<feature type="compositionally biased region" description="Polar residues" evidence="1">
    <location>
        <begin position="78"/>
        <end position="88"/>
    </location>
</feature>
<evidence type="ECO:0000313" key="2">
    <source>
        <dbReference type="EMBL" id="KAK6758582.1"/>
    </source>
</evidence>
<evidence type="ECO:0000313" key="3">
    <source>
        <dbReference type="Proteomes" id="UP001303046"/>
    </source>
</evidence>
<proteinExistence type="predicted"/>
<reference evidence="2 3" key="1">
    <citation type="submission" date="2023-08" db="EMBL/GenBank/DDBJ databases">
        <title>A Necator americanus chromosomal reference genome.</title>
        <authorList>
            <person name="Ilik V."/>
            <person name="Petrzelkova K.J."/>
            <person name="Pardy F."/>
            <person name="Fuh T."/>
            <person name="Niatou-Singa F.S."/>
            <person name="Gouil Q."/>
            <person name="Baker L."/>
            <person name="Ritchie M.E."/>
            <person name="Jex A.R."/>
            <person name="Gazzola D."/>
            <person name="Li H."/>
            <person name="Toshio Fujiwara R."/>
            <person name="Zhan B."/>
            <person name="Aroian R.V."/>
            <person name="Pafco B."/>
            <person name="Schwarz E.M."/>
        </authorList>
    </citation>
    <scope>NUCLEOTIDE SEQUENCE [LARGE SCALE GENOMIC DNA]</scope>
    <source>
        <strain evidence="2 3">Aroian</strain>
        <tissue evidence="2">Whole animal</tissue>
    </source>
</reference>
<organism evidence="2 3">
    <name type="scientific">Necator americanus</name>
    <name type="common">Human hookworm</name>
    <dbReference type="NCBI Taxonomy" id="51031"/>
    <lineage>
        <taxon>Eukaryota</taxon>
        <taxon>Metazoa</taxon>
        <taxon>Ecdysozoa</taxon>
        <taxon>Nematoda</taxon>
        <taxon>Chromadorea</taxon>
        <taxon>Rhabditida</taxon>
        <taxon>Rhabditina</taxon>
        <taxon>Rhabditomorpha</taxon>
        <taxon>Strongyloidea</taxon>
        <taxon>Ancylostomatidae</taxon>
        <taxon>Bunostominae</taxon>
        <taxon>Necator</taxon>
    </lineage>
</organism>
<evidence type="ECO:0000256" key="1">
    <source>
        <dbReference type="SAM" id="MobiDB-lite"/>
    </source>
</evidence>
<name>A0ABR1E7C0_NECAM</name>
<keyword evidence="3" id="KW-1185">Reference proteome</keyword>
<comment type="caution">
    <text evidence="2">The sequence shown here is derived from an EMBL/GenBank/DDBJ whole genome shotgun (WGS) entry which is preliminary data.</text>
</comment>
<accession>A0ABR1E7C0</accession>
<dbReference type="Proteomes" id="UP001303046">
    <property type="component" value="Unassembled WGS sequence"/>
</dbReference>
<dbReference type="EMBL" id="JAVFWL010000005">
    <property type="protein sequence ID" value="KAK6758582.1"/>
    <property type="molecule type" value="Genomic_DNA"/>
</dbReference>
<feature type="region of interest" description="Disordered" evidence="1">
    <location>
        <begin position="78"/>
        <end position="112"/>
    </location>
</feature>
<protein>
    <submittedName>
        <fullName evidence="2">Uncharacterized protein</fullName>
    </submittedName>
</protein>
<sequence length="112" mass="12176">MVRINIEAKSNAGSMDLPYLREHGRLDARFASAGGGEGANREPKETLYLLWDAEEFSEGLVSAVPGWAHNAFLSHTSVQPKASNQVTGKYNRGGLESPPLHLKSNKSVLVNE</sequence>
<gene>
    <name evidence="2" type="primary">Necator_chrV.g20837</name>
    <name evidence="2" type="ORF">RB195_016044</name>
</gene>